<dbReference type="Proteomes" id="UP001054889">
    <property type="component" value="Unassembled WGS sequence"/>
</dbReference>
<dbReference type="Pfam" id="PF24847">
    <property type="entry name" value="DUF7722"/>
    <property type="match status" value="1"/>
</dbReference>
<dbReference type="EMBL" id="BQKI01000012">
    <property type="protein sequence ID" value="GJN06478.1"/>
    <property type="molecule type" value="Genomic_DNA"/>
</dbReference>
<organism evidence="3 4">
    <name type="scientific">Eleusine coracana subsp. coracana</name>
    <dbReference type="NCBI Taxonomy" id="191504"/>
    <lineage>
        <taxon>Eukaryota</taxon>
        <taxon>Viridiplantae</taxon>
        <taxon>Streptophyta</taxon>
        <taxon>Embryophyta</taxon>
        <taxon>Tracheophyta</taxon>
        <taxon>Spermatophyta</taxon>
        <taxon>Magnoliopsida</taxon>
        <taxon>Liliopsida</taxon>
        <taxon>Poales</taxon>
        <taxon>Poaceae</taxon>
        <taxon>PACMAD clade</taxon>
        <taxon>Chloridoideae</taxon>
        <taxon>Cynodonteae</taxon>
        <taxon>Eleusininae</taxon>
        <taxon>Eleusine</taxon>
    </lineage>
</organism>
<sequence>METTTMAANGAGRSSYSYGKQSSTSTSREQGGCRHHFQMPLHYPRYSKEDYEAMPEWQLDSLLSEYGLPVAGTLQHKRTYAIGAFLWGGAGGAGH</sequence>
<evidence type="ECO:0000313" key="4">
    <source>
        <dbReference type="Proteomes" id="UP001054889"/>
    </source>
</evidence>
<dbReference type="PANTHER" id="PTHR33513">
    <property type="entry name" value="OS06G0523300 PROTEIN"/>
    <property type="match status" value="1"/>
</dbReference>
<keyword evidence="4" id="KW-1185">Reference proteome</keyword>
<feature type="region of interest" description="Disordered" evidence="1">
    <location>
        <begin position="1"/>
        <end position="33"/>
    </location>
</feature>
<reference evidence="3" key="2">
    <citation type="submission" date="2021-12" db="EMBL/GenBank/DDBJ databases">
        <title>Resequencing data analysis of finger millet.</title>
        <authorList>
            <person name="Hatakeyama M."/>
            <person name="Aluri S."/>
            <person name="Balachadran M.T."/>
            <person name="Sivarajan S.R."/>
            <person name="Poveda L."/>
            <person name="Shimizu-Inatsugi R."/>
            <person name="Schlapbach R."/>
            <person name="Sreeman S.M."/>
            <person name="Shimizu K.K."/>
        </authorList>
    </citation>
    <scope>NUCLEOTIDE SEQUENCE</scope>
</reference>
<evidence type="ECO:0000256" key="1">
    <source>
        <dbReference type="SAM" id="MobiDB-lite"/>
    </source>
</evidence>
<comment type="caution">
    <text evidence="3">The sequence shown here is derived from an EMBL/GenBank/DDBJ whole genome shotgun (WGS) entry which is preliminary data.</text>
</comment>
<evidence type="ECO:0000259" key="2">
    <source>
        <dbReference type="Pfam" id="PF24847"/>
    </source>
</evidence>
<feature type="domain" description="DUF7722" evidence="2">
    <location>
        <begin position="43"/>
        <end position="87"/>
    </location>
</feature>
<gene>
    <name evidence="3" type="primary">ga24207</name>
    <name evidence="3" type="ORF">PR202_ga24207</name>
</gene>
<feature type="compositionally biased region" description="Low complexity" evidence="1">
    <location>
        <begin position="12"/>
        <end position="28"/>
    </location>
</feature>
<proteinExistence type="predicted"/>
<dbReference type="PANTHER" id="PTHR33513:SF4">
    <property type="entry name" value="GB|AAF04428.1"/>
    <property type="match status" value="1"/>
</dbReference>
<dbReference type="InterPro" id="IPR056139">
    <property type="entry name" value="DUF7722"/>
</dbReference>
<accession>A0AAV5D6A8</accession>
<name>A0AAV5D6A8_ELECO</name>
<protein>
    <recommendedName>
        <fullName evidence="2">DUF7722 domain-containing protein</fullName>
    </recommendedName>
</protein>
<evidence type="ECO:0000313" key="3">
    <source>
        <dbReference type="EMBL" id="GJN06478.1"/>
    </source>
</evidence>
<dbReference type="AlphaFoldDB" id="A0AAV5D6A8"/>
<reference evidence="3" key="1">
    <citation type="journal article" date="2018" name="DNA Res.">
        <title>Multiple hybrid de novo genome assembly of finger millet, an orphan allotetraploid crop.</title>
        <authorList>
            <person name="Hatakeyama M."/>
            <person name="Aluri S."/>
            <person name="Balachadran M.T."/>
            <person name="Sivarajan S.R."/>
            <person name="Patrignani A."/>
            <person name="Gruter S."/>
            <person name="Poveda L."/>
            <person name="Shimizu-Inatsugi R."/>
            <person name="Baeten J."/>
            <person name="Francoijs K.J."/>
            <person name="Nataraja K.N."/>
            <person name="Reddy Y.A.N."/>
            <person name="Phadnis S."/>
            <person name="Ravikumar R.L."/>
            <person name="Schlapbach R."/>
            <person name="Sreeman S.M."/>
            <person name="Shimizu K.K."/>
        </authorList>
    </citation>
    <scope>NUCLEOTIDE SEQUENCE</scope>
</reference>